<protein>
    <submittedName>
        <fullName evidence="2">Uncharacterized protein</fullName>
    </submittedName>
</protein>
<organism evidence="2">
    <name type="scientific">Spironucleus salmonicida</name>
    <dbReference type="NCBI Taxonomy" id="348837"/>
    <lineage>
        <taxon>Eukaryota</taxon>
        <taxon>Metamonada</taxon>
        <taxon>Diplomonadida</taxon>
        <taxon>Hexamitidae</taxon>
        <taxon>Hexamitinae</taxon>
        <taxon>Spironucleus</taxon>
    </lineage>
</organism>
<proteinExistence type="predicted"/>
<reference evidence="3" key="2">
    <citation type="submission" date="2020-12" db="EMBL/GenBank/DDBJ databases">
        <title>New Spironucleus salmonicida genome in near-complete chromosomes.</title>
        <authorList>
            <person name="Xu F."/>
            <person name="Kurt Z."/>
            <person name="Jimenez-Gonzalez A."/>
            <person name="Astvaldsson A."/>
            <person name="Andersson J.O."/>
            <person name="Svard S.G."/>
        </authorList>
    </citation>
    <scope>NUCLEOTIDE SEQUENCE</scope>
    <source>
        <strain evidence="3">ATCC 50377</strain>
    </source>
</reference>
<accession>V6LZV1</accession>
<dbReference type="AlphaFoldDB" id="V6LZV1"/>
<name>V6LZV1_9EUKA</name>
<evidence type="ECO:0000313" key="3">
    <source>
        <dbReference type="EMBL" id="KAH0570537.1"/>
    </source>
</evidence>
<sequence length="245" mass="29525">MLMINYLSKYEISFEKAAGYYQQMLKGHQIINQNVELLIQELEILKDMSTKQLQNQLNNITPMIRQYAEYNIDIEKLLRENLYSFVESKNYQKQLKIHVQELIKLEKQNAKKQDNIKITILQQRGDEILRKRLLFERFKIKQIYNFGYQFEKIQHLIYTHAEINQNFILEDDIFILNKQITEDQQIQLVFSDIRLSSNVNEQFHTIISDQVEKFTKDHIEKLSNDIGLSDWKHGQKYTITREVFE</sequence>
<dbReference type="VEuPathDB" id="GiardiaDB:SS50377_26817"/>
<feature type="coiled-coil region" evidence="1">
    <location>
        <begin position="88"/>
        <end position="115"/>
    </location>
</feature>
<evidence type="ECO:0000313" key="2">
    <source>
        <dbReference type="EMBL" id="EST49286.1"/>
    </source>
</evidence>
<gene>
    <name evidence="2" type="ORF">SS50377_10509</name>
    <name evidence="3" type="ORF">SS50377_26817</name>
</gene>
<keyword evidence="1" id="KW-0175">Coiled coil</keyword>
<dbReference type="EMBL" id="KI545953">
    <property type="protein sequence ID" value="EST49286.1"/>
    <property type="molecule type" value="Genomic_DNA"/>
</dbReference>
<dbReference type="Proteomes" id="UP000018208">
    <property type="component" value="Unassembled WGS sequence"/>
</dbReference>
<reference evidence="2 3" key="1">
    <citation type="journal article" date="2014" name="PLoS Genet.">
        <title>The Genome of Spironucleus salmonicida Highlights a Fish Pathogen Adapted to Fluctuating Environments.</title>
        <authorList>
            <person name="Xu F."/>
            <person name="Jerlstrom-Hultqvist J."/>
            <person name="Einarsson E."/>
            <person name="Astvaldsson A."/>
            <person name="Svard S.G."/>
            <person name="Andersson J.O."/>
        </authorList>
    </citation>
    <scope>NUCLEOTIDE SEQUENCE</scope>
    <source>
        <strain evidence="3">ATCC 50377</strain>
    </source>
</reference>
<dbReference type="EMBL" id="AUWU02000007">
    <property type="protein sequence ID" value="KAH0570537.1"/>
    <property type="molecule type" value="Genomic_DNA"/>
</dbReference>
<evidence type="ECO:0000313" key="4">
    <source>
        <dbReference type="Proteomes" id="UP000018208"/>
    </source>
</evidence>
<keyword evidence="4" id="KW-1185">Reference proteome</keyword>
<evidence type="ECO:0000256" key="1">
    <source>
        <dbReference type="SAM" id="Coils"/>
    </source>
</evidence>